<reference evidence="9" key="1">
    <citation type="journal article" date="2019" name="Int. J. Syst. Evol. Microbiol.">
        <title>The Global Catalogue of Microorganisms (GCM) 10K type strain sequencing project: providing services to taxonomists for standard genome sequencing and annotation.</title>
        <authorList>
            <consortium name="The Broad Institute Genomics Platform"/>
            <consortium name="The Broad Institute Genome Sequencing Center for Infectious Disease"/>
            <person name="Wu L."/>
            <person name="Ma J."/>
        </authorList>
    </citation>
    <scope>NUCLEOTIDE SEQUENCE [LARGE SCALE GENOMIC DNA]</scope>
    <source>
        <strain evidence="9">JCM 17130</strain>
    </source>
</reference>
<evidence type="ECO:0000256" key="1">
    <source>
        <dbReference type="ARBA" id="ARBA00004365"/>
    </source>
</evidence>
<evidence type="ECO:0000256" key="3">
    <source>
        <dbReference type="ARBA" id="ARBA00005709"/>
    </source>
</evidence>
<dbReference type="Pfam" id="PF00669">
    <property type="entry name" value="Flagellin_N"/>
    <property type="match status" value="1"/>
</dbReference>
<dbReference type="InterPro" id="IPR013384">
    <property type="entry name" value="Flagell_FlgL"/>
</dbReference>
<feature type="region of interest" description="Disordered" evidence="6">
    <location>
        <begin position="1"/>
        <end position="22"/>
    </location>
</feature>
<dbReference type="Gene3D" id="1.20.1330.10">
    <property type="entry name" value="f41 fragment of flagellin, N-terminal domain"/>
    <property type="match status" value="2"/>
</dbReference>
<evidence type="ECO:0000313" key="8">
    <source>
        <dbReference type="EMBL" id="MFC5436806.1"/>
    </source>
</evidence>
<evidence type="ECO:0000256" key="6">
    <source>
        <dbReference type="SAM" id="MobiDB-lite"/>
    </source>
</evidence>
<keyword evidence="5" id="KW-0975">Bacterial flagellum</keyword>
<organism evidence="8 9">
    <name type="scientific">Rhodanobacter umsongensis</name>
    <dbReference type="NCBI Taxonomy" id="633153"/>
    <lineage>
        <taxon>Bacteria</taxon>
        <taxon>Pseudomonadati</taxon>
        <taxon>Pseudomonadota</taxon>
        <taxon>Gammaproteobacteria</taxon>
        <taxon>Lysobacterales</taxon>
        <taxon>Rhodanobacteraceae</taxon>
        <taxon>Rhodanobacter</taxon>
    </lineage>
</organism>
<comment type="caution">
    <text evidence="8">The sequence shown here is derived from an EMBL/GenBank/DDBJ whole genome shotgun (WGS) entry which is preliminary data.</text>
</comment>
<feature type="compositionally biased region" description="Polar residues" evidence="6">
    <location>
        <begin position="1"/>
        <end position="14"/>
    </location>
</feature>
<comment type="subcellular location">
    <subcellularLocation>
        <location evidence="1">Bacterial flagellum</location>
    </subcellularLocation>
    <subcellularLocation>
        <location evidence="2">Secreted</location>
    </subcellularLocation>
</comment>
<evidence type="ECO:0000259" key="7">
    <source>
        <dbReference type="Pfam" id="PF00669"/>
    </source>
</evidence>
<dbReference type="Proteomes" id="UP001596013">
    <property type="component" value="Unassembled WGS sequence"/>
</dbReference>
<evidence type="ECO:0000313" key="9">
    <source>
        <dbReference type="Proteomes" id="UP001596013"/>
    </source>
</evidence>
<dbReference type="InterPro" id="IPR001492">
    <property type="entry name" value="Flagellin"/>
</dbReference>
<accession>A0ABW0JM73</accession>
<comment type="similarity">
    <text evidence="3">Belongs to the bacterial flagellin family.</text>
</comment>
<name>A0ABW0JM73_9GAMM</name>
<evidence type="ECO:0000256" key="4">
    <source>
        <dbReference type="ARBA" id="ARBA00022525"/>
    </source>
</evidence>
<evidence type="ECO:0000256" key="2">
    <source>
        <dbReference type="ARBA" id="ARBA00004613"/>
    </source>
</evidence>
<protein>
    <submittedName>
        <fullName evidence="8">Flagellar hook-associated protein FlgL</fullName>
    </submittedName>
</protein>
<dbReference type="PANTHER" id="PTHR42792">
    <property type="entry name" value="FLAGELLIN"/>
    <property type="match status" value="1"/>
</dbReference>
<proteinExistence type="inferred from homology"/>
<keyword evidence="8" id="KW-0969">Cilium</keyword>
<keyword evidence="8" id="KW-0966">Cell projection</keyword>
<feature type="domain" description="Flagellin N-terminal" evidence="7">
    <location>
        <begin position="3"/>
        <end position="141"/>
    </location>
</feature>
<dbReference type="NCBIfam" id="TIGR02550">
    <property type="entry name" value="flagell_flgL"/>
    <property type="match status" value="1"/>
</dbReference>
<dbReference type="InterPro" id="IPR001029">
    <property type="entry name" value="Flagellin_N"/>
</dbReference>
<keyword evidence="8" id="KW-0282">Flagellum</keyword>
<dbReference type="SUPFAM" id="SSF64518">
    <property type="entry name" value="Phase 1 flagellin"/>
    <property type="match status" value="1"/>
</dbReference>
<keyword evidence="9" id="KW-1185">Reference proteome</keyword>
<keyword evidence="4" id="KW-0964">Secreted</keyword>
<gene>
    <name evidence="8" type="primary">flgL</name>
    <name evidence="8" type="ORF">ACFPME_09585</name>
</gene>
<sequence>MRVSTSWVQQQSVGSMMDRQSDLSDLNTQLSTGKRINQPSDDPVGAARALDLSHLTADTAQYQRNITSANARLGLEDQSLSNITNVLGRVRTLLLQAANGSQSDDTRGDIAAEMVQLRQQLLGQANGKDGQGDYIFAGNRTGTEPFASQNGVSYLGDNGQRMVAAGAGLQVATGDPGSAVFVDIPTGNGTFAISANPANTGTAVAGSSSVSNPNASPAAWDGGSYSIVFTAANAYEVRDGGGAVLDSGSYDATDGGSITFRGAQVAFSGAPAVGDTFALGASAKQDVFTTLGNIITTLRTSNGGGAQMQNNINTQFANLDRAIDNITRTRGMVGARMNALDQQSGLNDDLTLQYKSALSDVQDVNYYDAVSQLGAQTTALQAAQQTFTKIQGSKLFDYLR</sequence>
<dbReference type="PANTHER" id="PTHR42792:SF1">
    <property type="entry name" value="FLAGELLAR HOOK-ASSOCIATED PROTEIN 3"/>
    <property type="match status" value="1"/>
</dbReference>
<dbReference type="RefSeq" id="WP_377304582.1">
    <property type="nucleotide sequence ID" value="NZ_JBHSMK010000005.1"/>
</dbReference>
<dbReference type="EMBL" id="JBHSMK010000005">
    <property type="protein sequence ID" value="MFC5436806.1"/>
    <property type="molecule type" value="Genomic_DNA"/>
</dbReference>
<evidence type="ECO:0000256" key="5">
    <source>
        <dbReference type="ARBA" id="ARBA00023143"/>
    </source>
</evidence>